<dbReference type="EMBL" id="WJQU01000001">
    <property type="protein sequence ID" value="KAJ6647064.1"/>
    <property type="molecule type" value="Genomic_DNA"/>
</dbReference>
<gene>
    <name evidence="2" type="ORF">Bhyg_02284</name>
</gene>
<feature type="region of interest" description="Disordered" evidence="1">
    <location>
        <begin position="22"/>
        <end position="52"/>
    </location>
</feature>
<sequence>MVRSLSQWTKTLSFPARISPNRNSKECNVNVHPITPPALPRKNNQTPSPTPNVPITEISQIEVEVAVAASKFACV</sequence>
<name>A0A9Q0S6I3_9DIPT</name>
<organism evidence="2 3">
    <name type="scientific">Pseudolycoriella hygida</name>
    <dbReference type="NCBI Taxonomy" id="35572"/>
    <lineage>
        <taxon>Eukaryota</taxon>
        <taxon>Metazoa</taxon>
        <taxon>Ecdysozoa</taxon>
        <taxon>Arthropoda</taxon>
        <taxon>Hexapoda</taxon>
        <taxon>Insecta</taxon>
        <taxon>Pterygota</taxon>
        <taxon>Neoptera</taxon>
        <taxon>Endopterygota</taxon>
        <taxon>Diptera</taxon>
        <taxon>Nematocera</taxon>
        <taxon>Sciaroidea</taxon>
        <taxon>Sciaridae</taxon>
        <taxon>Pseudolycoriella</taxon>
    </lineage>
</organism>
<proteinExistence type="predicted"/>
<keyword evidence="3" id="KW-1185">Reference proteome</keyword>
<evidence type="ECO:0000313" key="2">
    <source>
        <dbReference type="EMBL" id="KAJ6647064.1"/>
    </source>
</evidence>
<evidence type="ECO:0000256" key="1">
    <source>
        <dbReference type="SAM" id="MobiDB-lite"/>
    </source>
</evidence>
<dbReference type="AlphaFoldDB" id="A0A9Q0S6I3"/>
<dbReference type="Proteomes" id="UP001151699">
    <property type="component" value="Chromosome A"/>
</dbReference>
<evidence type="ECO:0000313" key="3">
    <source>
        <dbReference type="Proteomes" id="UP001151699"/>
    </source>
</evidence>
<comment type="caution">
    <text evidence="2">The sequence shown here is derived from an EMBL/GenBank/DDBJ whole genome shotgun (WGS) entry which is preliminary data.</text>
</comment>
<accession>A0A9Q0S6I3</accession>
<protein>
    <submittedName>
        <fullName evidence="2">Uncharacterized protein</fullName>
    </submittedName>
</protein>
<dbReference type="OrthoDB" id="5574452at2759"/>
<reference evidence="2" key="1">
    <citation type="submission" date="2022-07" db="EMBL/GenBank/DDBJ databases">
        <authorList>
            <person name="Trinca V."/>
            <person name="Uliana J.V.C."/>
            <person name="Torres T.T."/>
            <person name="Ward R.J."/>
            <person name="Monesi N."/>
        </authorList>
    </citation>
    <scope>NUCLEOTIDE SEQUENCE</scope>
    <source>
        <strain evidence="2">HSMRA1968</strain>
        <tissue evidence="2">Whole embryos</tissue>
    </source>
</reference>